<dbReference type="PANTHER" id="PTHR42715">
    <property type="entry name" value="BETA-GLUCOSIDASE"/>
    <property type="match status" value="1"/>
</dbReference>
<feature type="domain" description="Fibronectin type III-like" evidence="9">
    <location>
        <begin position="647"/>
        <end position="717"/>
    </location>
</feature>
<dbReference type="AlphaFoldDB" id="A0A0D0CCB6"/>
<dbReference type="Pfam" id="PF01915">
    <property type="entry name" value="Glyco_hydro_3_C"/>
    <property type="match status" value="1"/>
</dbReference>
<protein>
    <recommendedName>
        <fullName evidence="3">beta-glucosidase</fullName>
        <ecNumber evidence="3">3.2.1.21</ecNumber>
    </recommendedName>
</protein>
<evidence type="ECO:0000259" key="9">
    <source>
        <dbReference type="SMART" id="SM01217"/>
    </source>
</evidence>
<comment type="similarity">
    <text evidence="2">Belongs to the glycosyl hydrolase 3 family.</text>
</comment>
<dbReference type="InterPro" id="IPR013783">
    <property type="entry name" value="Ig-like_fold"/>
</dbReference>
<dbReference type="GO" id="GO:0008422">
    <property type="term" value="F:beta-glucosidase activity"/>
    <property type="evidence" value="ECO:0007669"/>
    <property type="project" value="UniProtKB-EC"/>
</dbReference>
<keyword evidence="7" id="KW-0812">Transmembrane</keyword>
<keyword evidence="7" id="KW-0472">Membrane</keyword>
<evidence type="ECO:0000256" key="5">
    <source>
        <dbReference type="ARBA" id="ARBA00023295"/>
    </source>
</evidence>
<dbReference type="Proteomes" id="UP000053593">
    <property type="component" value="Unassembled WGS sequence"/>
</dbReference>
<evidence type="ECO:0000313" key="11">
    <source>
        <dbReference type="Proteomes" id="UP000053593"/>
    </source>
</evidence>
<keyword evidence="8" id="KW-0732">Signal</keyword>
<dbReference type="Gene3D" id="2.60.40.10">
    <property type="entry name" value="Immunoglobulins"/>
    <property type="match status" value="1"/>
</dbReference>
<feature type="transmembrane region" description="Helical" evidence="7">
    <location>
        <begin position="709"/>
        <end position="730"/>
    </location>
</feature>
<dbReference type="InterPro" id="IPR026891">
    <property type="entry name" value="Fn3-like"/>
</dbReference>
<dbReference type="SUPFAM" id="SSF51445">
    <property type="entry name" value="(Trans)glycosidases"/>
    <property type="match status" value="1"/>
</dbReference>
<dbReference type="PANTHER" id="PTHR42715:SF14">
    <property type="entry name" value="BETA-GLUCOSIDASE D-RELATED"/>
    <property type="match status" value="1"/>
</dbReference>
<feature type="signal peptide" evidence="8">
    <location>
        <begin position="1"/>
        <end position="16"/>
    </location>
</feature>
<accession>A0A0D0CCB6</accession>
<dbReference type="Pfam" id="PF00933">
    <property type="entry name" value="Glyco_hydro_3"/>
    <property type="match status" value="1"/>
</dbReference>
<dbReference type="EC" id="3.2.1.21" evidence="3"/>
<name>A0A0D0CCB6_9AGAR</name>
<dbReference type="GO" id="GO:0009251">
    <property type="term" value="P:glucan catabolic process"/>
    <property type="evidence" value="ECO:0007669"/>
    <property type="project" value="TreeGrafter"/>
</dbReference>
<dbReference type="OrthoDB" id="416222at2759"/>
<dbReference type="InterPro" id="IPR050288">
    <property type="entry name" value="Cellulose_deg_GH3"/>
</dbReference>
<dbReference type="InterPro" id="IPR002772">
    <property type="entry name" value="Glyco_hydro_3_C"/>
</dbReference>
<evidence type="ECO:0000256" key="2">
    <source>
        <dbReference type="ARBA" id="ARBA00005336"/>
    </source>
</evidence>
<keyword evidence="11" id="KW-1185">Reference proteome</keyword>
<organism evidence="10 11">
    <name type="scientific">Collybiopsis luxurians FD-317 M1</name>
    <dbReference type="NCBI Taxonomy" id="944289"/>
    <lineage>
        <taxon>Eukaryota</taxon>
        <taxon>Fungi</taxon>
        <taxon>Dikarya</taxon>
        <taxon>Basidiomycota</taxon>
        <taxon>Agaricomycotina</taxon>
        <taxon>Agaricomycetes</taxon>
        <taxon>Agaricomycetidae</taxon>
        <taxon>Agaricales</taxon>
        <taxon>Marasmiineae</taxon>
        <taxon>Omphalotaceae</taxon>
        <taxon>Collybiopsis</taxon>
        <taxon>Collybiopsis luxurians</taxon>
    </lineage>
</organism>
<sequence>MLQTAFLILLVLGATAAPSDSTDQTLDSPSFFPPSAPSLRSTPSYNETAILSSGYLDLGEWQDAYNQASAFVSTLTNEEKVLLITRQDIPDKFTALNILDSTVAPNTYYFVSTFPGSEALAMTWDKDLIYNVGHAIGSEHYNLGLNALNGPVTTPMGRSPWGGRNDKSLGPDAYLNGAGFGRMVAGISSSGSITIGQHIILYEQETNRTGGVTTFVPNTPLTGSYKVVVDDKAFHETYLRPWYDGVKNGLGGAMCAMNAFNGTRSCENAELMNNYLKTEIGFLASYSEMSSYNAAISGMDYSATTYWSNDTILAGINNGSISQARLDDMAVRGIMAWYKHGQNSGTPTYVSFTAYSNVRANHSAIIRDAAAKSIVLLKNNGVLPLGDDTSTMVLFGAHAGSALGGPNFQFSVLGSNDTYQGHLAAAGGSGTGSMSYIITPHHVLTNVAEKNGIMLFWIMNNTWTSEEINGGVGSFAFYTSSTVAPITYASYAGQAEVSIVFINAWSGEGADRSELRNDEQDELVATVAANCNNTIVVVNTVGPRILDAWIDHENVTAVLYAGMLGQQSGNSIVDVLYGRNISPRYEFGYGLSYTTFAYGEFSVQKQSDLAPGFFTGAHAVGGRADLWDEAATVTFTITNTGTVAGTEIAQLYMTYPSVAEQPIRQLRGFEKVAIEPGESETVTLRLLKRDFAFWNVTVTVARSFLRYKLLIIVFKSCVFSIQGISVTLAWSKIAMTFMIVG</sequence>
<dbReference type="SUPFAM" id="SSF52279">
    <property type="entry name" value="Beta-D-glucan exohydrolase, C-terminal domain"/>
    <property type="match status" value="1"/>
</dbReference>
<keyword evidence="7" id="KW-1133">Transmembrane helix</keyword>
<dbReference type="SMART" id="SM01217">
    <property type="entry name" value="Fn3_like"/>
    <property type="match status" value="1"/>
</dbReference>
<evidence type="ECO:0000256" key="8">
    <source>
        <dbReference type="SAM" id="SignalP"/>
    </source>
</evidence>
<reference evidence="10 11" key="1">
    <citation type="submission" date="2014-04" db="EMBL/GenBank/DDBJ databases">
        <title>Evolutionary Origins and Diversification of the Mycorrhizal Mutualists.</title>
        <authorList>
            <consortium name="DOE Joint Genome Institute"/>
            <consortium name="Mycorrhizal Genomics Consortium"/>
            <person name="Kohler A."/>
            <person name="Kuo A."/>
            <person name="Nagy L.G."/>
            <person name="Floudas D."/>
            <person name="Copeland A."/>
            <person name="Barry K.W."/>
            <person name="Cichocki N."/>
            <person name="Veneault-Fourrey C."/>
            <person name="LaButti K."/>
            <person name="Lindquist E.A."/>
            <person name="Lipzen A."/>
            <person name="Lundell T."/>
            <person name="Morin E."/>
            <person name="Murat C."/>
            <person name="Riley R."/>
            <person name="Ohm R."/>
            <person name="Sun H."/>
            <person name="Tunlid A."/>
            <person name="Henrissat B."/>
            <person name="Grigoriev I.V."/>
            <person name="Hibbett D.S."/>
            <person name="Martin F."/>
        </authorList>
    </citation>
    <scope>NUCLEOTIDE SEQUENCE [LARGE SCALE GENOMIC DNA]</scope>
    <source>
        <strain evidence="10 11">FD-317 M1</strain>
    </source>
</reference>
<evidence type="ECO:0000256" key="7">
    <source>
        <dbReference type="SAM" id="Phobius"/>
    </source>
</evidence>
<feature type="chain" id="PRO_5002207836" description="beta-glucosidase" evidence="8">
    <location>
        <begin position="17"/>
        <end position="741"/>
    </location>
</feature>
<evidence type="ECO:0000256" key="4">
    <source>
        <dbReference type="ARBA" id="ARBA00022801"/>
    </source>
</evidence>
<dbReference type="InterPro" id="IPR036962">
    <property type="entry name" value="Glyco_hydro_3_N_sf"/>
</dbReference>
<evidence type="ECO:0000256" key="3">
    <source>
        <dbReference type="ARBA" id="ARBA00012744"/>
    </source>
</evidence>
<dbReference type="InterPro" id="IPR017853">
    <property type="entry name" value="GH"/>
</dbReference>
<dbReference type="EMBL" id="KN834842">
    <property type="protein sequence ID" value="KIK52498.1"/>
    <property type="molecule type" value="Genomic_DNA"/>
</dbReference>
<evidence type="ECO:0000256" key="6">
    <source>
        <dbReference type="SAM" id="MobiDB-lite"/>
    </source>
</evidence>
<dbReference type="Pfam" id="PF14310">
    <property type="entry name" value="Fn3-like"/>
    <property type="match status" value="1"/>
</dbReference>
<dbReference type="InterPro" id="IPR036881">
    <property type="entry name" value="Glyco_hydro_3_C_sf"/>
</dbReference>
<keyword evidence="4 10" id="KW-0378">Hydrolase</keyword>
<proteinExistence type="inferred from homology"/>
<dbReference type="Gene3D" id="3.40.50.1700">
    <property type="entry name" value="Glycoside hydrolase family 3 C-terminal domain"/>
    <property type="match status" value="1"/>
</dbReference>
<comment type="catalytic activity">
    <reaction evidence="1">
        <text>Hydrolysis of terminal, non-reducing beta-D-glucosyl residues with release of beta-D-glucose.</text>
        <dbReference type="EC" id="3.2.1.21"/>
    </reaction>
</comment>
<dbReference type="InterPro" id="IPR001764">
    <property type="entry name" value="Glyco_hydro_3_N"/>
</dbReference>
<dbReference type="Gene3D" id="3.20.20.300">
    <property type="entry name" value="Glycoside hydrolase, family 3, N-terminal domain"/>
    <property type="match status" value="1"/>
</dbReference>
<evidence type="ECO:0000313" key="10">
    <source>
        <dbReference type="EMBL" id="KIK52498.1"/>
    </source>
</evidence>
<gene>
    <name evidence="10" type="ORF">GYMLUDRAFT_251201</name>
</gene>
<dbReference type="HOGENOM" id="CLU_004542_2_1_1"/>
<keyword evidence="5" id="KW-0326">Glycosidase</keyword>
<dbReference type="PRINTS" id="PR00133">
    <property type="entry name" value="GLHYDRLASE3"/>
</dbReference>
<feature type="region of interest" description="Disordered" evidence="6">
    <location>
        <begin position="19"/>
        <end position="40"/>
    </location>
</feature>
<evidence type="ECO:0000256" key="1">
    <source>
        <dbReference type="ARBA" id="ARBA00000448"/>
    </source>
</evidence>